<organism evidence="2 3">
    <name type="scientific">Besnoitia besnoiti</name>
    <name type="common">Apicomplexan protozoan</name>
    <dbReference type="NCBI Taxonomy" id="94643"/>
    <lineage>
        <taxon>Eukaryota</taxon>
        <taxon>Sar</taxon>
        <taxon>Alveolata</taxon>
        <taxon>Apicomplexa</taxon>
        <taxon>Conoidasida</taxon>
        <taxon>Coccidia</taxon>
        <taxon>Eucoccidiorida</taxon>
        <taxon>Eimeriorina</taxon>
        <taxon>Sarcocystidae</taxon>
        <taxon>Besnoitia</taxon>
    </lineage>
</organism>
<reference evidence="2 3" key="1">
    <citation type="submission" date="2017-09" db="EMBL/GenBank/DDBJ databases">
        <title>Genome sequencing of Besnoitia besnoiti strain Bb-Ger1.</title>
        <authorList>
            <person name="Schares G."/>
            <person name="Venepally P."/>
            <person name="Lorenzi H.A."/>
        </authorList>
    </citation>
    <scope>NUCLEOTIDE SEQUENCE [LARGE SCALE GENOMIC DNA]</scope>
    <source>
        <strain evidence="2 3">Bb-Ger1</strain>
    </source>
</reference>
<dbReference type="RefSeq" id="XP_029218833.1">
    <property type="nucleotide sequence ID" value="XM_029365250.1"/>
</dbReference>
<dbReference type="AlphaFoldDB" id="A0A2A9MC76"/>
<protein>
    <recommendedName>
        <fullName evidence="4">Transmembrane protein</fullName>
    </recommendedName>
</protein>
<dbReference type="Proteomes" id="UP000224006">
    <property type="component" value="Chromosome VI"/>
</dbReference>
<evidence type="ECO:0000313" key="3">
    <source>
        <dbReference type="Proteomes" id="UP000224006"/>
    </source>
</evidence>
<feature type="transmembrane region" description="Helical" evidence="1">
    <location>
        <begin position="81"/>
        <end position="103"/>
    </location>
</feature>
<feature type="transmembrane region" description="Helical" evidence="1">
    <location>
        <begin position="18"/>
        <end position="39"/>
    </location>
</feature>
<comment type="caution">
    <text evidence="2">The sequence shown here is derived from an EMBL/GenBank/DDBJ whole genome shotgun (WGS) entry which is preliminary data.</text>
</comment>
<keyword evidence="3" id="KW-1185">Reference proteome</keyword>
<evidence type="ECO:0000313" key="2">
    <source>
        <dbReference type="EMBL" id="PFH34824.1"/>
    </source>
</evidence>
<evidence type="ECO:0000256" key="1">
    <source>
        <dbReference type="SAM" id="Phobius"/>
    </source>
</evidence>
<dbReference type="GeneID" id="40311783"/>
<feature type="transmembrane region" description="Helical" evidence="1">
    <location>
        <begin position="45"/>
        <end position="69"/>
    </location>
</feature>
<keyword evidence="1" id="KW-0472">Membrane</keyword>
<evidence type="ECO:0008006" key="4">
    <source>
        <dbReference type="Google" id="ProtNLM"/>
    </source>
</evidence>
<name>A0A2A9MC76_BESBE</name>
<sequence>MCLCAPFSRIPLTCRASALYLFPFFYCCFLVGFLALLPAPFANRPLFSCCCLAFAFLNLLTSIVGQIGVFKRMDAALRGTVVLLVMENLMVFFIGVFVLVHLVSMRPSALAFFQEGDVDSKLRLMTDQRALALDDEDAELRMLAPAARPMGECLLKLSIETRWWIAMVASVMLIICSALTSCCLRAVAEFQAELDAEAFVEDARLLRDSERMMLLQASKGYGPLPDTSLLAGSDSYRWQKDSTSREVSPRAASESDGISTHRLVAGESKHHLHQQQSTSQRAVVVDATAHPEGDNGGDISTASAFPEDAHQIDAVAEADGHV</sequence>
<dbReference type="KEGG" id="bbes:BESB_068570"/>
<gene>
    <name evidence="2" type="ORF">BESB_068570</name>
</gene>
<accession>A0A2A9MC76</accession>
<dbReference type="VEuPathDB" id="ToxoDB:BESB_068570"/>
<keyword evidence="1" id="KW-1133">Transmembrane helix</keyword>
<dbReference type="OrthoDB" id="331057at2759"/>
<keyword evidence="1" id="KW-0812">Transmembrane</keyword>
<dbReference type="EMBL" id="NWUJ01000006">
    <property type="protein sequence ID" value="PFH34824.1"/>
    <property type="molecule type" value="Genomic_DNA"/>
</dbReference>
<proteinExistence type="predicted"/>